<accession>A0AAD6SWI9</accession>
<dbReference type="InterPro" id="IPR038499">
    <property type="entry name" value="BRO1_sf"/>
</dbReference>
<organism evidence="4 5">
    <name type="scientific">Mycena alexandri</name>
    <dbReference type="NCBI Taxonomy" id="1745969"/>
    <lineage>
        <taxon>Eukaryota</taxon>
        <taxon>Fungi</taxon>
        <taxon>Dikarya</taxon>
        <taxon>Basidiomycota</taxon>
        <taxon>Agaricomycotina</taxon>
        <taxon>Agaricomycetes</taxon>
        <taxon>Agaricomycetidae</taxon>
        <taxon>Agaricales</taxon>
        <taxon>Marasmiineae</taxon>
        <taxon>Mycenaceae</taxon>
        <taxon>Mycena</taxon>
    </lineage>
</organism>
<dbReference type="Gene3D" id="1.20.120.560">
    <property type="entry name" value="alix/aip1 in complex with the ypdl late domain"/>
    <property type="match status" value="1"/>
</dbReference>
<dbReference type="PANTHER" id="PTHR23030">
    <property type="entry name" value="PCD6 INTERACTING PROTEIN-RELATED"/>
    <property type="match status" value="1"/>
</dbReference>
<dbReference type="Proteomes" id="UP001218188">
    <property type="component" value="Unassembled WGS sequence"/>
</dbReference>
<feature type="region of interest" description="Disordered" evidence="2">
    <location>
        <begin position="738"/>
        <end position="796"/>
    </location>
</feature>
<keyword evidence="5" id="KW-1185">Reference proteome</keyword>
<dbReference type="Gene3D" id="1.20.140.50">
    <property type="entry name" value="alix/aip1 like domains"/>
    <property type="match status" value="1"/>
</dbReference>
<dbReference type="Pfam" id="PF03097">
    <property type="entry name" value="BRO1"/>
    <property type="match status" value="1"/>
</dbReference>
<dbReference type="Pfam" id="PF13949">
    <property type="entry name" value="ALIX_LYPXL_bnd"/>
    <property type="match status" value="1"/>
</dbReference>
<name>A0AAD6SWI9_9AGAR</name>
<reference evidence="4" key="1">
    <citation type="submission" date="2023-03" db="EMBL/GenBank/DDBJ databases">
        <title>Massive genome expansion in bonnet fungi (Mycena s.s.) driven by repeated elements and novel gene families across ecological guilds.</title>
        <authorList>
            <consortium name="Lawrence Berkeley National Laboratory"/>
            <person name="Harder C.B."/>
            <person name="Miyauchi S."/>
            <person name="Viragh M."/>
            <person name="Kuo A."/>
            <person name="Thoen E."/>
            <person name="Andreopoulos B."/>
            <person name="Lu D."/>
            <person name="Skrede I."/>
            <person name="Drula E."/>
            <person name="Henrissat B."/>
            <person name="Morin E."/>
            <person name="Kohler A."/>
            <person name="Barry K."/>
            <person name="LaButti K."/>
            <person name="Morin E."/>
            <person name="Salamov A."/>
            <person name="Lipzen A."/>
            <person name="Mereny Z."/>
            <person name="Hegedus B."/>
            <person name="Baldrian P."/>
            <person name="Stursova M."/>
            <person name="Weitz H."/>
            <person name="Taylor A."/>
            <person name="Grigoriev I.V."/>
            <person name="Nagy L.G."/>
            <person name="Martin F."/>
            <person name="Kauserud H."/>
        </authorList>
    </citation>
    <scope>NUCLEOTIDE SEQUENCE</scope>
    <source>
        <strain evidence="4">CBHHK200</strain>
    </source>
</reference>
<sequence length="796" mass="88351">MSNLLALPFKKTYNIDVKEPVRAYLLENGANHPDAFRSDINKWQLLRKDGVGGSIVHVDRVNAALSYHAQLLSVLTKLPNDIGLEIAYAPVFAPTALPVTLRNIAFERAAVLFNLASLYSQLAASEDRSTADGIKRAIPNYQAAAGTFSYLRSSVLPKLVFPPDLDANEVPLDLSPAFVYGMEWLMLAQAQECWWQNAKLSNYKNPLLAKLAAYTAALYRSAITTIRDASPPIQQLFPSGWLPHIEAKRYHFEAVAQYRQSLAELEGSNYGAELARLEQARIAAKQAYDIARRGKVAPAVLQDVQSLLDTVQKDYARAERDNDLIYHDDVPAASALPAISHSAIAKLTVVPGLLNPESVVGAEGPLFAEMIGWGAQEAINIYNDRKQNLVKEKITDAVQRLKDEADETLRELNLPSALEALERSAGLPSSLLKKAEQVRLEDGPAKIEASIADVQRLARQDTSILDEAMDILDNEASEDEAMRRDLGVDRAPSHEANVELVEKEKRYRDILTRAAASDETVREKWDEWEGSIVQLTADEAELEAAVPSSTISPSSRSSAEAAEALRHSRALRVALEALDSLHRSLQDFVRRAQSLADADDIYPQVLSASSGLEKLAELKPEMFEDVSDSALQKYDKFLEEIRTAEGKQGELLATIESRNEQFLQSRREDPSIKARENALRSLDLSYQKYREIVKNLNEGIQFYNDLAQIFMDFKASCKNWSLHRSSEIHALSRAFEAASLQEAEEPEPESEPSPSPSPPRPKPKKAKERSSARLPALTSSDWGFEEVALPPAPPRR</sequence>
<evidence type="ECO:0000259" key="3">
    <source>
        <dbReference type="PROSITE" id="PS51180"/>
    </source>
</evidence>
<evidence type="ECO:0000256" key="2">
    <source>
        <dbReference type="SAM" id="MobiDB-lite"/>
    </source>
</evidence>
<dbReference type="InterPro" id="IPR025304">
    <property type="entry name" value="ALIX_V_dom"/>
</dbReference>
<evidence type="ECO:0000313" key="4">
    <source>
        <dbReference type="EMBL" id="KAJ7035009.1"/>
    </source>
</evidence>
<dbReference type="InterPro" id="IPR004328">
    <property type="entry name" value="BRO1_dom"/>
</dbReference>
<evidence type="ECO:0000313" key="5">
    <source>
        <dbReference type="Proteomes" id="UP001218188"/>
    </source>
</evidence>
<dbReference type="GO" id="GO:0005768">
    <property type="term" value="C:endosome"/>
    <property type="evidence" value="ECO:0007669"/>
    <property type="project" value="TreeGrafter"/>
</dbReference>
<comment type="similarity">
    <text evidence="1">Belongs to the palA/RIM20 family.</text>
</comment>
<proteinExistence type="inferred from homology"/>
<dbReference type="PANTHER" id="PTHR23030:SF39">
    <property type="entry name" value="PROGRAMMED CELL DEATH 6-INTERACTING PROTEIN"/>
    <property type="match status" value="1"/>
</dbReference>
<dbReference type="PROSITE" id="PS51180">
    <property type="entry name" value="BRO1"/>
    <property type="match status" value="1"/>
</dbReference>
<dbReference type="EMBL" id="JARJCM010000053">
    <property type="protein sequence ID" value="KAJ7035009.1"/>
    <property type="molecule type" value="Genomic_DNA"/>
</dbReference>
<feature type="domain" description="BRO1" evidence="3">
    <location>
        <begin position="3"/>
        <end position="405"/>
    </location>
</feature>
<gene>
    <name evidence="4" type="ORF">C8F04DRAFT_1099787</name>
</gene>
<feature type="compositionally biased region" description="Pro residues" evidence="2">
    <location>
        <begin position="751"/>
        <end position="760"/>
    </location>
</feature>
<dbReference type="SMART" id="SM01041">
    <property type="entry name" value="BRO1"/>
    <property type="match status" value="1"/>
</dbReference>
<comment type="caution">
    <text evidence="4">The sequence shown here is derived from an EMBL/GenBank/DDBJ whole genome shotgun (WGS) entry which is preliminary data.</text>
</comment>
<protein>
    <submittedName>
        <fullName evidence="4">BRO1-like domain-containing protein</fullName>
    </submittedName>
</protein>
<dbReference type="AlphaFoldDB" id="A0AAD6SWI9"/>
<dbReference type="Gene3D" id="1.25.40.280">
    <property type="entry name" value="alix/aip1 like domains"/>
    <property type="match status" value="1"/>
</dbReference>
<evidence type="ECO:0000256" key="1">
    <source>
        <dbReference type="ARBA" id="ARBA00038154"/>
    </source>
</evidence>